<dbReference type="Pfam" id="PF26636">
    <property type="entry name" value="DUF8209"/>
    <property type="match status" value="1"/>
</dbReference>
<dbReference type="InterPro" id="IPR058064">
    <property type="entry name" value="STM2901-like"/>
</dbReference>
<name>A0ABS0MGJ6_SERRU</name>
<keyword evidence="2" id="KW-1185">Reference proteome</keyword>
<comment type="caution">
    <text evidence="1">The sequence shown here is derived from an EMBL/GenBank/DDBJ whole genome shotgun (WGS) entry which is preliminary data.</text>
</comment>
<proteinExistence type="predicted"/>
<evidence type="ECO:0008006" key="3">
    <source>
        <dbReference type="Google" id="ProtNLM"/>
    </source>
</evidence>
<evidence type="ECO:0000313" key="1">
    <source>
        <dbReference type="EMBL" id="MBH1931478.1"/>
    </source>
</evidence>
<accession>A0ABS0MGJ6</accession>
<dbReference type="EMBL" id="JADULK010000009">
    <property type="protein sequence ID" value="MBH1931478.1"/>
    <property type="molecule type" value="Genomic_DNA"/>
</dbReference>
<dbReference type="Proteomes" id="UP000624159">
    <property type="component" value="Unassembled WGS sequence"/>
</dbReference>
<sequence>MDTVEELGGSYFYAGRYHLSASELLFMIFCEEVAKQLGVQDIGAVAAILSGLNVSKTRGKFRGNITDTSYVSRGARRVFGNKTFPGNIKLPSVVGGYPPSTMRIILTRKLGTFIGRAVPVLGWVILAKDISEISFRTMVKYNTIARGGDKLW</sequence>
<gene>
    <name evidence="1" type="ORF">I5U13_17625</name>
</gene>
<dbReference type="RefSeq" id="WP_197664651.1">
    <property type="nucleotide sequence ID" value="NZ_JADULK010000009.1"/>
</dbReference>
<organism evidence="1 2">
    <name type="scientific">Serratia rubidaea</name>
    <name type="common">Serratia marinorubra</name>
    <dbReference type="NCBI Taxonomy" id="61652"/>
    <lineage>
        <taxon>Bacteria</taxon>
        <taxon>Pseudomonadati</taxon>
        <taxon>Pseudomonadota</taxon>
        <taxon>Gammaproteobacteria</taxon>
        <taxon>Enterobacterales</taxon>
        <taxon>Yersiniaceae</taxon>
        <taxon>Serratia</taxon>
    </lineage>
</organism>
<evidence type="ECO:0000313" key="2">
    <source>
        <dbReference type="Proteomes" id="UP000624159"/>
    </source>
</evidence>
<dbReference type="InterPro" id="IPR058522">
    <property type="entry name" value="DUF8209"/>
</dbReference>
<reference evidence="1 2" key="1">
    <citation type="submission" date="2020-11" db="EMBL/GenBank/DDBJ databases">
        <title>Enhanced detection system for hospital associated transmission using whole genome sequencing surveillance.</title>
        <authorList>
            <person name="Harrison L.H."/>
            <person name="Van Tyne D."/>
            <person name="Marsh J.W."/>
            <person name="Griffith M.P."/>
            <person name="Snyder D.J."/>
            <person name="Cooper V.S."/>
            <person name="Mustapha M."/>
        </authorList>
    </citation>
    <scope>NUCLEOTIDE SEQUENCE [LARGE SCALE GENOMIC DNA]</scope>
    <source>
        <strain evidence="1 2">SER00230</strain>
    </source>
</reference>
<dbReference type="NCBIfam" id="NF045926">
    <property type="entry name" value="STM2901_fam"/>
    <property type="match status" value="1"/>
</dbReference>
<protein>
    <recommendedName>
        <fullName evidence="3">Phage membrane protein</fullName>
    </recommendedName>
</protein>